<dbReference type="GO" id="GO:0005886">
    <property type="term" value="C:plasma membrane"/>
    <property type="evidence" value="ECO:0007669"/>
    <property type="project" value="UniProtKB-SubCell"/>
</dbReference>
<sequence length="187" mass="20258">MYPLVIASIAVVAIFIERFNYYKKCRSDTQLITGMLREYIPGGKFDELADALAKDGGIPASVILDGVKCIHLKADQNELIEGASSRAVGELRKYLNYLDTIVTLSPLMGLLGTVIGMVESFNVLSTAQGQPFAITGGVAEALVCTGTGLFVAILSLLAYTYLSQKVSEFIVQIETLDSLYLSFMKGR</sequence>
<dbReference type="Pfam" id="PF01618">
    <property type="entry name" value="MotA_ExbB"/>
    <property type="match status" value="1"/>
</dbReference>
<dbReference type="InterPro" id="IPR050790">
    <property type="entry name" value="ExbB/TolQ_transport"/>
</dbReference>
<evidence type="ECO:0000256" key="4">
    <source>
        <dbReference type="ARBA" id="ARBA00022692"/>
    </source>
</evidence>
<dbReference type="Proteomes" id="UP000320585">
    <property type="component" value="Chromosome"/>
</dbReference>
<feature type="transmembrane region" description="Helical" evidence="9">
    <location>
        <begin position="138"/>
        <end position="162"/>
    </location>
</feature>
<evidence type="ECO:0000256" key="6">
    <source>
        <dbReference type="ARBA" id="ARBA00022989"/>
    </source>
</evidence>
<keyword evidence="7 9" id="KW-0472">Membrane</keyword>
<keyword evidence="4 9" id="KW-0812">Transmembrane</keyword>
<feature type="domain" description="MotA/TolQ/ExbB proton channel" evidence="10">
    <location>
        <begin position="77"/>
        <end position="174"/>
    </location>
</feature>
<comment type="similarity">
    <text evidence="8">Belongs to the exbB/tolQ family.</text>
</comment>
<dbReference type="GO" id="GO:0017038">
    <property type="term" value="P:protein import"/>
    <property type="evidence" value="ECO:0007669"/>
    <property type="project" value="TreeGrafter"/>
</dbReference>
<evidence type="ECO:0000256" key="2">
    <source>
        <dbReference type="ARBA" id="ARBA00022448"/>
    </source>
</evidence>
<keyword evidence="5 8" id="KW-0653">Protein transport</keyword>
<gene>
    <name evidence="11" type="ORF">Dia5BBH33_09990</name>
</gene>
<dbReference type="PANTHER" id="PTHR30625">
    <property type="entry name" value="PROTEIN TOLQ"/>
    <property type="match status" value="1"/>
</dbReference>
<evidence type="ECO:0000256" key="3">
    <source>
        <dbReference type="ARBA" id="ARBA00022475"/>
    </source>
</evidence>
<proteinExistence type="inferred from homology"/>
<dbReference type="PANTHER" id="PTHR30625:SF15">
    <property type="entry name" value="BIOPOLYMER TRANSPORT PROTEIN EXBB"/>
    <property type="match status" value="1"/>
</dbReference>
<feature type="transmembrane region" description="Helical" evidence="9">
    <location>
        <begin position="94"/>
        <end position="118"/>
    </location>
</feature>
<evidence type="ECO:0000256" key="5">
    <source>
        <dbReference type="ARBA" id="ARBA00022927"/>
    </source>
</evidence>
<dbReference type="KEGG" id="dho:Dia5BBH33_09990"/>
<keyword evidence="2 8" id="KW-0813">Transport</keyword>
<organism evidence="11 12">
    <name type="scientific">Dialister hominis</name>
    <dbReference type="NCBI Taxonomy" id="2582419"/>
    <lineage>
        <taxon>Bacteria</taxon>
        <taxon>Bacillati</taxon>
        <taxon>Bacillota</taxon>
        <taxon>Negativicutes</taxon>
        <taxon>Veillonellales</taxon>
        <taxon>Veillonellaceae</taxon>
        <taxon>Dialister</taxon>
    </lineage>
</organism>
<keyword evidence="12" id="KW-1185">Reference proteome</keyword>
<keyword evidence="3" id="KW-1003">Cell membrane</keyword>
<reference evidence="12" key="1">
    <citation type="submission" date="2019-05" db="EMBL/GenBank/DDBJ databases">
        <title>Complete genome sequencing of Dialister sp. strain 5BBH33.</title>
        <authorList>
            <person name="Sakamoto M."/>
            <person name="Murakami T."/>
            <person name="Mori H."/>
        </authorList>
    </citation>
    <scope>NUCLEOTIDE SEQUENCE [LARGE SCALE GENOMIC DNA]</scope>
    <source>
        <strain evidence="12">5BBH33</strain>
    </source>
</reference>
<evidence type="ECO:0000256" key="9">
    <source>
        <dbReference type="SAM" id="Phobius"/>
    </source>
</evidence>
<dbReference type="InterPro" id="IPR002898">
    <property type="entry name" value="MotA_ExbB_proton_chnl"/>
</dbReference>
<keyword evidence="6 9" id="KW-1133">Transmembrane helix</keyword>
<dbReference type="AlphaFoldDB" id="A0A8D4UUC4"/>
<dbReference type="EMBL" id="AP019697">
    <property type="protein sequence ID" value="BBK25064.1"/>
    <property type="molecule type" value="Genomic_DNA"/>
</dbReference>
<evidence type="ECO:0000256" key="8">
    <source>
        <dbReference type="RuleBase" id="RU004057"/>
    </source>
</evidence>
<comment type="subcellular location">
    <subcellularLocation>
        <location evidence="1">Cell membrane</location>
        <topology evidence="1">Multi-pass membrane protein</topology>
    </subcellularLocation>
    <subcellularLocation>
        <location evidence="8">Membrane</location>
        <topology evidence="8">Multi-pass membrane protein</topology>
    </subcellularLocation>
</comment>
<evidence type="ECO:0000256" key="7">
    <source>
        <dbReference type="ARBA" id="ARBA00023136"/>
    </source>
</evidence>
<evidence type="ECO:0000313" key="12">
    <source>
        <dbReference type="Proteomes" id="UP000320585"/>
    </source>
</evidence>
<feature type="transmembrane region" description="Helical" evidence="9">
    <location>
        <begin position="6"/>
        <end position="22"/>
    </location>
</feature>
<evidence type="ECO:0000259" key="10">
    <source>
        <dbReference type="Pfam" id="PF01618"/>
    </source>
</evidence>
<accession>A0A8D4UUC4</accession>
<name>A0A8D4UUC4_9FIRM</name>
<evidence type="ECO:0000313" key="11">
    <source>
        <dbReference type="EMBL" id="BBK25064.1"/>
    </source>
</evidence>
<protein>
    <recommendedName>
        <fullName evidence="10">MotA/TolQ/ExbB proton channel domain-containing protein</fullName>
    </recommendedName>
</protein>
<evidence type="ECO:0000256" key="1">
    <source>
        <dbReference type="ARBA" id="ARBA00004651"/>
    </source>
</evidence>